<gene>
    <name evidence="1" type="ORF">ARMGADRAFT_1171109</name>
</gene>
<evidence type="ECO:0000313" key="1">
    <source>
        <dbReference type="EMBL" id="PBK82108.1"/>
    </source>
</evidence>
<dbReference type="AlphaFoldDB" id="A0A2H3CUK7"/>
<feature type="non-terminal residue" evidence="1">
    <location>
        <position position="139"/>
    </location>
</feature>
<dbReference type="EMBL" id="KZ293721">
    <property type="protein sequence ID" value="PBK82108.1"/>
    <property type="molecule type" value="Genomic_DNA"/>
</dbReference>
<sequence length="139" mass="15119">MVVPCCPTMADSSPPTPIPPTSIPPHSMTASTGSVLKKYPFSRSLETMAQMAMPFVCQPPRSRSLVMSRLHTISTPPASSPPSRFTTIAFSTVHPHFRGCRSKHCCLSPRQDRCRCRRSAQLLTFPTNHGPPTSTAAPT</sequence>
<evidence type="ECO:0000313" key="2">
    <source>
        <dbReference type="Proteomes" id="UP000217790"/>
    </source>
</evidence>
<proteinExistence type="predicted"/>
<reference evidence="2" key="1">
    <citation type="journal article" date="2017" name="Nat. Ecol. Evol.">
        <title>Genome expansion and lineage-specific genetic innovations in the forest pathogenic fungi Armillaria.</title>
        <authorList>
            <person name="Sipos G."/>
            <person name="Prasanna A.N."/>
            <person name="Walter M.C."/>
            <person name="O'Connor E."/>
            <person name="Balint B."/>
            <person name="Krizsan K."/>
            <person name="Kiss B."/>
            <person name="Hess J."/>
            <person name="Varga T."/>
            <person name="Slot J."/>
            <person name="Riley R."/>
            <person name="Boka B."/>
            <person name="Rigling D."/>
            <person name="Barry K."/>
            <person name="Lee J."/>
            <person name="Mihaltcheva S."/>
            <person name="LaButti K."/>
            <person name="Lipzen A."/>
            <person name="Waldron R."/>
            <person name="Moloney N.M."/>
            <person name="Sperisen C."/>
            <person name="Kredics L."/>
            <person name="Vagvoelgyi C."/>
            <person name="Patrignani A."/>
            <person name="Fitzpatrick D."/>
            <person name="Nagy I."/>
            <person name="Doyle S."/>
            <person name="Anderson J.B."/>
            <person name="Grigoriev I.V."/>
            <person name="Gueldener U."/>
            <person name="Muensterkoetter M."/>
            <person name="Nagy L.G."/>
        </authorList>
    </citation>
    <scope>NUCLEOTIDE SEQUENCE [LARGE SCALE GENOMIC DNA]</scope>
    <source>
        <strain evidence="2">Ar21-2</strain>
    </source>
</reference>
<keyword evidence="2" id="KW-1185">Reference proteome</keyword>
<accession>A0A2H3CUK7</accession>
<organism evidence="1 2">
    <name type="scientific">Armillaria gallica</name>
    <name type="common">Bulbous honey fungus</name>
    <name type="synonym">Armillaria bulbosa</name>
    <dbReference type="NCBI Taxonomy" id="47427"/>
    <lineage>
        <taxon>Eukaryota</taxon>
        <taxon>Fungi</taxon>
        <taxon>Dikarya</taxon>
        <taxon>Basidiomycota</taxon>
        <taxon>Agaricomycotina</taxon>
        <taxon>Agaricomycetes</taxon>
        <taxon>Agaricomycetidae</taxon>
        <taxon>Agaricales</taxon>
        <taxon>Marasmiineae</taxon>
        <taxon>Physalacriaceae</taxon>
        <taxon>Armillaria</taxon>
    </lineage>
</organism>
<protein>
    <submittedName>
        <fullName evidence="1">Uncharacterized protein</fullName>
    </submittedName>
</protein>
<dbReference type="Proteomes" id="UP000217790">
    <property type="component" value="Unassembled WGS sequence"/>
</dbReference>
<dbReference type="InParanoid" id="A0A2H3CUK7"/>
<name>A0A2H3CUK7_ARMGA</name>